<name>A0A8X6Y3D6_9ARAC</name>
<gene>
    <name evidence="1" type="primary">NCL1_45747</name>
    <name evidence="1" type="ORF">TNIN_314891</name>
</gene>
<organism evidence="1 2">
    <name type="scientific">Trichonephila inaurata madagascariensis</name>
    <dbReference type="NCBI Taxonomy" id="2747483"/>
    <lineage>
        <taxon>Eukaryota</taxon>
        <taxon>Metazoa</taxon>
        <taxon>Ecdysozoa</taxon>
        <taxon>Arthropoda</taxon>
        <taxon>Chelicerata</taxon>
        <taxon>Arachnida</taxon>
        <taxon>Araneae</taxon>
        <taxon>Araneomorphae</taxon>
        <taxon>Entelegynae</taxon>
        <taxon>Araneoidea</taxon>
        <taxon>Nephilidae</taxon>
        <taxon>Trichonephila</taxon>
        <taxon>Trichonephila inaurata</taxon>
    </lineage>
</organism>
<evidence type="ECO:0000313" key="2">
    <source>
        <dbReference type="Proteomes" id="UP000886998"/>
    </source>
</evidence>
<keyword evidence="2" id="KW-1185">Reference proteome</keyword>
<comment type="caution">
    <text evidence="1">The sequence shown here is derived from an EMBL/GenBank/DDBJ whole genome shotgun (WGS) entry which is preliminary data.</text>
</comment>
<dbReference type="EMBL" id="BMAV01014884">
    <property type="protein sequence ID" value="GFY63660.1"/>
    <property type="molecule type" value="Genomic_DNA"/>
</dbReference>
<reference evidence="1" key="1">
    <citation type="submission" date="2020-08" db="EMBL/GenBank/DDBJ databases">
        <title>Multicomponent nature underlies the extraordinary mechanical properties of spider dragline silk.</title>
        <authorList>
            <person name="Kono N."/>
            <person name="Nakamura H."/>
            <person name="Mori M."/>
            <person name="Yoshida Y."/>
            <person name="Ohtoshi R."/>
            <person name="Malay A.D."/>
            <person name="Moran D.A.P."/>
            <person name="Tomita M."/>
            <person name="Numata K."/>
            <person name="Arakawa K."/>
        </authorList>
    </citation>
    <scope>NUCLEOTIDE SEQUENCE</scope>
</reference>
<accession>A0A8X6Y3D6</accession>
<sequence length="103" mass="12741">MVRDYYRFIVCEDNLYLRDRLIWFCFGVIHRLKTACNFIRDEDLDVEERFNLACEYCFEDEVQMLWRNMSTDDLSYAVRRLARTRSRGFIHYVEIFHETGKKY</sequence>
<evidence type="ECO:0000313" key="1">
    <source>
        <dbReference type="EMBL" id="GFY63660.1"/>
    </source>
</evidence>
<dbReference type="Proteomes" id="UP000886998">
    <property type="component" value="Unassembled WGS sequence"/>
</dbReference>
<protein>
    <submittedName>
        <fullName evidence="1">Uncharacterized protein</fullName>
    </submittedName>
</protein>
<proteinExistence type="predicted"/>
<dbReference type="OrthoDB" id="6431550at2759"/>
<dbReference type="AlphaFoldDB" id="A0A8X6Y3D6"/>